<keyword evidence="2 9" id="KW-0812">Transmembrane</keyword>
<dbReference type="PANTHER" id="PTHR24248:SF141">
    <property type="entry name" value="MUSCARINIC ACETYLCHOLINE RECEPTOR"/>
    <property type="match status" value="1"/>
</dbReference>
<sequence>MVEYNDRKLDEEVYTKEGDEDSDSLSNGATHCDESAFSNNSRGRNTPFPPPTGTPALGRRTKSTDANRHAQQVKLAEKAAYKVKQQRARKKRSEKRQDQKAAKTLSAILLAFIVTWTPYQIVTAIEAFCAGCVPAIFYKFGKLNFKT</sequence>
<comment type="subcellular location">
    <subcellularLocation>
        <location evidence="1">Membrane</location>
        <topology evidence="1">Multi-pass membrane protein</topology>
    </subcellularLocation>
</comment>
<evidence type="ECO:0000256" key="5">
    <source>
        <dbReference type="ARBA" id="ARBA00023136"/>
    </source>
</evidence>
<evidence type="ECO:0000256" key="4">
    <source>
        <dbReference type="ARBA" id="ARBA00023040"/>
    </source>
</evidence>
<keyword evidence="3 9" id="KW-1133">Transmembrane helix</keyword>
<evidence type="ECO:0000256" key="8">
    <source>
        <dbReference type="SAM" id="MobiDB-lite"/>
    </source>
</evidence>
<evidence type="ECO:0000256" key="9">
    <source>
        <dbReference type="SAM" id="Phobius"/>
    </source>
</evidence>
<dbReference type="SUPFAM" id="SSF81321">
    <property type="entry name" value="Family A G protein-coupled receptor-like"/>
    <property type="match status" value="1"/>
</dbReference>
<dbReference type="PANTHER" id="PTHR24248">
    <property type="entry name" value="ADRENERGIC RECEPTOR-RELATED G-PROTEIN COUPLED RECEPTOR"/>
    <property type="match status" value="1"/>
</dbReference>
<organism evidence="10 11">
    <name type="scientific">Tegillarca granosa</name>
    <name type="common">Malaysian cockle</name>
    <name type="synonym">Anadara granosa</name>
    <dbReference type="NCBI Taxonomy" id="220873"/>
    <lineage>
        <taxon>Eukaryota</taxon>
        <taxon>Metazoa</taxon>
        <taxon>Spiralia</taxon>
        <taxon>Lophotrochozoa</taxon>
        <taxon>Mollusca</taxon>
        <taxon>Bivalvia</taxon>
        <taxon>Autobranchia</taxon>
        <taxon>Pteriomorphia</taxon>
        <taxon>Arcoida</taxon>
        <taxon>Arcoidea</taxon>
        <taxon>Arcidae</taxon>
        <taxon>Tegillarca</taxon>
    </lineage>
</organism>
<evidence type="ECO:0000313" key="11">
    <source>
        <dbReference type="Proteomes" id="UP001217089"/>
    </source>
</evidence>
<protein>
    <submittedName>
        <fullName evidence="10">Uncharacterized protein</fullName>
    </submittedName>
</protein>
<gene>
    <name evidence="10" type="ORF">KUTeg_013119</name>
</gene>
<dbReference type="Proteomes" id="UP001217089">
    <property type="component" value="Unassembled WGS sequence"/>
</dbReference>
<feature type="compositionally biased region" description="Basic and acidic residues" evidence="8">
    <location>
        <begin position="1"/>
        <end position="17"/>
    </location>
</feature>
<accession>A0ABQ9EWV0</accession>
<feature type="region of interest" description="Disordered" evidence="8">
    <location>
        <begin position="1"/>
        <end position="101"/>
    </location>
</feature>
<keyword evidence="7" id="KW-0807">Transducer</keyword>
<evidence type="ECO:0000256" key="2">
    <source>
        <dbReference type="ARBA" id="ARBA00022692"/>
    </source>
</evidence>
<name>A0ABQ9EWV0_TEGGR</name>
<keyword evidence="5 9" id="KW-0472">Membrane</keyword>
<feature type="compositionally biased region" description="Basic residues" evidence="8">
    <location>
        <begin position="84"/>
        <end position="94"/>
    </location>
</feature>
<evidence type="ECO:0000256" key="7">
    <source>
        <dbReference type="ARBA" id="ARBA00023224"/>
    </source>
</evidence>
<evidence type="ECO:0000313" key="10">
    <source>
        <dbReference type="EMBL" id="KAJ8308245.1"/>
    </source>
</evidence>
<keyword evidence="6" id="KW-0675">Receptor</keyword>
<proteinExistence type="predicted"/>
<reference evidence="10 11" key="1">
    <citation type="submission" date="2022-12" db="EMBL/GenBank/DDBJ databases">
        <title>Chromosome-level genome of Tegillarca granosa.</title>
        <authorList>
            <person name="Kim J."/>
        </authorList>
    </citation>
    <scope>NUCLEOTIDE SEQUENCE [LARGE SCALE GENOMIC DNA]</scope>
    <source>
        <strain evidence="10">Teg-2019</strain>
        <tissue evidence="10">Adductor muscle</tissue>
    </source>
</reference>
<dbReference type="Pfam" id="PF00001">
    <property type="entry name" value="7tm_1"/>
    <property type="match status" value="1"/>
</dbReference>
<feature type="transmembrane region" description="Helical" evidence="9">
    <location>
        <begin position="125"/>
        <end position="141"/>
    </location>
</feature>
<evidence type="ECO:0000256" key="3">
    <source>
        <dbReference type="ARBA" id="ARBA00022989"/>
    </source>
</evidence>
<dbReference type="InterPro" id="IPR000276">
    <property type="entry name" value="GPCR_Rhodpsn"/>
</dbReference>
<comment type="caution">
    <text evidence="10">The sequence shown here is derived from an EMBL/GenBank/DDBJ whole genome shotgun (WGS) entry which is preliminary data.</text>
</comment>
<keyword evidence="4" id="KW-0297">G-protein coupled receptor</keyword>
<evidence type="ECO:0000256" key="1">
    <source>
        <dbReference type="ARBA" id="ARBA00004141"/>
    </source>
</evidence>
<evidence type="ECO:0000256" key="6">
    <source>
        <dbReference type="ARBA" id="ARBA00023170"/>
    </source>
</evidence>
<keyword evidence="11" id="KW-1185">Reference proteome</keyword>
<dbReference type="Gene3D" id="1.20.1070.10">
    <property type="entry name" value="Rhodopsin 7-helix transmembrane proteins"/>
    <property type="match status" value="1"/>
</dbReference>
<dbReference type="EMBL" id="JARBDR010000657">
    <property type="protein sequence ID" value="KAJ8308245.1"/>
    <property type="molecule type" value="Genomic_DNA"/>
</dbReference>